<dbReference type="STRING" id="58343.AQJ46_43655"/>
<dbReference type="Proteomes" id="UP000053669">
    <property type="component" value="Unassembled WGS sequence"/>
</dbReference>
<dbReference type="InterPro" id="IPR052349">
    <property type="entry name" value="Metallo-hydrolase_Enzymes"/>
</dbReference>
<dbReference type="Gene3D" id="3.20.20.140">
    <property type="entry name" value="Metal-dependent hydrolases"/>
    <property type="match status" value="1"/>
</dbReference>
<keyword evidence="2" id="KW-0378">Hydrolase</keyword>
<dbReference type="Gene3D" id="2.30.40.10">
    <property type="entry name" value="Urease, subunit C, domain 1"/>
    <property type="match status" value="1"/>
</dbReference>
<dbReference type="EMBL" id="LMWU01000062">
    <property type="protein sequence ID" value="KUN58291.1"/>
    <property type="molecule type" value="Genomic_DNA"/>
</dbReference>
<sequence length="406" mass="42141">MPPLLLRGARLPGGDVRDLLLDPDSGLVARVAPPGLLPPGPQEIDLTGYLLLPAPAEPHAHLDKALTWDLAGALPGDLPSAVTAWRAYAARVTEEDVFQRAGRAVDELCANGVTAVRTHVDLLTDDGSHSSGDPLRGLRALLRLRRQLRGRVRLQIAVLHIDAPDELLHQALDLGADLLGGCPHLSADPAASVERTLRIAAEHHVGVDLHADETLDPGAGDLRLLARAVRERGFVPGVTASHCVSLGAVEPDEAARTAKEVAAAGIGVVALPLTNLYLQGRGHPSSTPRGLTAVRALLDAGVRVAAGGDNIRDPFNPVGRADPLETASLLVTAGHLAPDEALHAVTAGARAVLGLPAAGACEGAVADLLAVRAQTVSEVLGASCPERLVFAGGRLVSRTSVVRELY</sequence>
<evidence type="ECO:0000256" key="2">
    <source>
        <dbReference type="ARBA" id="ARBA00022801"/>
    </source>
</evidence>
<dbReference type="InterPro" id="IPR011059">
    <property type="entry name" value="Metal-dep_hydrolase_composite"/>
</dbReference>
<dbReference type="Pfam" id="PF07969">
    <property type="entry name" value="Amidohydro_3"/>
    <property type="match status" value="1"/>
</dbReference>
<dbReference type="AlphaFoldDB" id="A0A117QWK5"/>
<gene>
    <name evidence="4" type="ORF">AQJ46_43655</name>
</gene>
<evidence type="ECO:0000313" key="4">
    <source>
        <dbReference type="EMBL" id="KUN58291.1"/>
    </source>
</evidence>
<accession>A0A117QWK5</accession>
<dbReference type="GO" id="GO:0046872">
    <property type="term" value="F:metal ion binding"/>
    <property type="evidence" value="ECO:0007669"/>
    <property type="project" value="UniProtKB-KW"/>
</dbReference>
<dbReference type="RefSeq" id="WP_059210905.1">
    <property type="nucleotide sequence ID" value="NZ_KQ948676.1"/>
</dbReference>
<organism evidence="4 5">
    <name type="scientific">Streptomyces canus</name>
    <dbReference type="NCBI Taxonomy" id="58343"/>
    <lineage>
        <taxon>Bacteria</taxon>
        <taxon>Bacillati</taxon>
        <taxon>Actinomycetota</taxon>
        <taxon>Actinomycetes</taxon>
        <taxon>Kitasatosporales</taxon>
        <taxon>Streptomycetaceae</taxon>
        <taxon>Streptomyces</taxon>
        <taxon>Streptomyces aurantiacus group</taxon>
    </lineage>
</organism>
<dbReference type="PANTHER" id="PTHR32027:SF9">
    <property type="entry name" value="BLL3847 PROTEIN"/>
    <property type="match status" value="1"/>
</dbReference>
<dbReference type="GO" id="GO:0016814">
    <property type="term" value="F:hydrolase activity, acting on carbon-nitrogen (but not peptide) bonds, in cyclic amidines"/>
    <property type="evidence" value="ECO:0007669"/>
    <property type="project" value="UniProtKB-ARBA"/>
</dbReference>
<dbReference type="FunFam" id="3.20.20.140:FF:000019">
    <property type="entry name" value="Cytosine deaminase"/>
    <property type="match status" value="1"/>
</dbReference>
<evidence type="ECO:0000313" key="5">
    <source>
        <dbReference type="Proteomes" id="UP000053669"/>
    </source>
</evidence>
<name>A0A117QWK5_9ACTN</name>
<evidence type="ECO:0000259" key="3">
    <source>
        <dbReference type="Pfam" id="PF07969"/>
    </source>
</evidence>
<dbReference type="InterPro" id="IPR032466">
    <property type="entry name" value="Metal_Hydrolase"/>
</dbReference>
<feature type="domain" description="Amidohydrolase 3" evidence="3">
    <location>
        <begin position="165"/>
        <end position="371"/>
    </location>
</feature>
<evidence type="ECO:0000256" key="1">
    <source>
        <dbReference type="ARBA" id="ARBA00022723"/>
    </source>
</evidence>
<reference evidence="4 5" key="1">
    <citation type="submission" date="2015-10" db="EMBL/GenBank/DDBJ databases">
        <title>Draft genome sequence of Streptomyces canus DSM 40017, type strain for the species Streptomyces canus.</title>
        <authorList>
            <person name="Ruckert C."/>
            <person name="Winkler A."/>
            <person name="Kalinowski J."/>
            <person name="Kampfer P."/>
            <person name="Glaeser S."/>
        </authorList>
    </citation>
    <scope>NUCLEOTIDE SEQUENCE [LARGE SCALE GENOMIC DNA]</scope>
    <source>
        <strain evidence="4 5">DSM 40017</strain>
    </source>
</reference>
<dbReference type="PANTHER" id="PTHR32027">
    <property type="entry name" value="CYTOSINE DEAMINASE"/>
    <property type="match status" value="1"/>
</dbReference>
<protein>
    <recommendedName>
        <fullName evidence="3">Amidohydrolase 3 domain-containing protein</fullName>
    </recommendedName>
</protein>
<proteinExistence type="predicted"/>
<dbReference type="SUPFAM" id="SSF51556">
    <property type="entry name" value="Metallo-dependent hydrolases"/>
    <property type="match status" value="1"/>
</dbReference>
<dbReference type="InterPro" id="IPR013108">
    <property type="entry name" value="Amidohydro_3"/>
</dbReference>
<dbReference type="GO" id="GO:0019239">
    <property type="term" value="F:deaminase activity"/>
    <property type="evidence" value="ECO:0007669"/>
    <property type="project" value="UniProtKB-ARBA"/>
</dbReference>
<keyword evidence="1" id="KW-0479">Metal-binding</keyword>
<comment type="caution">
    <text evidence="4">The sequence shown here is derived from an EMBL/GenBank/DDBJ whole genome shotgun (WGS) entry which is preliminary data.</text>
</comment>